<proteinExistence type="predicted"/>
<reference evidence="1" key="1">
    <citation type="submission" date="2020-05" db="EMBL/GenBank/DDBJ databases">
        <title>Large-scale comparative analyses of tick genomes elucidate their genetic diversity and vector capacities.</title>
        <authorList>
            <person name="Jia N."/>
            <person name="Wang J."/>
            <person name="Shi W."/>
            <person name="Du L."/>
            <person name="Sun Y."/>
            <person name="Zhan W."/>
            <person name="Jiang J."/>
            <person name="Wang Q."/>
            <person name="Zhang B."/>
            <person name="Ji P."/>
            <person name="Sakyi L.B."/>
            <person name="Cui X."/>
            <person name="Yuan T."/>
            <person name="Jiang B."/>
            <person name="Yang W."/>
            <person name="Lam T.T.-Y."/>
            <person name="Chang Q."/>
            <person name="Ding S."/>
            <person name="Wang X."/>
            <person name="Zhu J."/>
            <person name="Ruan X."/>
            <person name="Zhao L."/>
            <person name="Wei J."/>
            <person name="Que T."/>
            <person name="Du C."/>
            <person name="Cheng J."/>
            <person name="Dai P."/>
            <person name="Han X."/>
            <person name="Huang E."/>
            <person name="Gao Y."/>
            <person name="Liu J."/>
            <person name="Shao H."/>
            <person name="Ye R."/>
            <person name="Li L."/>
            <person name="Wei W."/>
            <person name="Wang X."/>
            <person name="Wang C."/>
            <person name="Yang T."/>
            <person name="Huo Q."/>
            <person name="Li W."/>
            <person name="Guo W."/>
            <person name="Chen H."/>
            <person name="Zhou L."/>
            <person name="Ni X."/>
            <person name="Tian J."/>
            <person name="Zhou Y."/>
            <person name="Sheng Y."/>
            <person name="Liu T."/>
            <person name="Pan Y."/>
            <person name="Xia L."/>
            <person name="Li J."/>
            <person name="Zhao F."/>
            <person name="Cao W."/>
        </authorList>
    </citation>
    <scope>NUCLEOTIDE SEQUENCE</scope>
    <source>
        <strain evidence="1">Hyas-2018</strain>
    </source>
</reference>
<evidence type="ECO:0000313" key="2">
    <source>
        <dbReference type="Proteomes" id="UP000821845"/>
    </source>
</evidence>
<comment type="caution">
    <text evidence="1">The sequence shown here is derived from an EMBL/GenBank/DDBJ whole genome shotgun (WGS) entry which is preliminary data.</text>
</comment>
<accession>A0ACB7SIW9</accession>
<evidence type="ECO:0000313" key="1">
    <source>
        <dbReference type="EMBL" id="KAH6934017.1"/>
    </source>
</evidence>
<protein>
    <submittedName>
        <fullName evidence="1">Uncharacterized protein</fullName>
    </submittedName>
</protein>
<sequence>MPANALVAMFFASRCRAWFNWLKRRRVAVAMLLVAGVAVCNVVQLYNRHVAGLKRKAKLGTRFHEPPHWTSTRPTTMLVQQPRRPLLQTLPKPDGTSASGHDPTTTSPVCIEDTFPSPAVQKGDPRAACLQRRRRMRCNYTAENGIVFLVHENFVASDDCPPAYAENVTLVTHGTYGFLRHVAGLCDRWQGPLSVAVFAPGSDIDGALTWIDFLRRCGRNPCVKRSVTWHLVYDREHTPEPGASHSSNFSDTRGSHSCSSAPSLEDSSSYRRRQRIPYPANVLRNVARKLAPTHYVLVQDMRLYPSTDIVPRFLNHVAEQRRLLSFRSDGNEVYVLPVFAMTSLAHAPEALQQPPRSMTQLRESLRSGTVVLLNDSSHSGAQWSRSFYSAIMNASSESNRTDGRANVQGEHLRIHMTVKRSTNVLAWEPVFIGTRDDPAYNEVLAWEGGRDRVSQGYVMCLENYDFHIVEDAFVVRVPGLAKSEGAVVRINSNDPSLLNEFNFRRLMDSIGLRYPAEQRKFC</sequence>
<gene>
    <name evidence="1" type="ORF">HPB50_019484</name>
</gene>
<keyword evidence="2" id="KW-1185">Reference proteome</keyword>
<organism evidence="1 2">
    <name type="scientific">Hyalomma asiaticum</name>
    <name type="common">Tick</name>
    <dbReference type="NCBI Taxonomy" id="266040"/>
    <lineage>
        <taxon>Eukaryota</taxon>
        <taxon>Metazoa</taxon>
        <taxon>Ecdysozoa</taxon>
        <taxon>Arthropoda</taxon>
        <taxon>Chelicerata</taxon>
        <taxon>Arachnida</taxon>
        <taxon>Acari</taxon>
        <taxon>Parasitiformes</taxon>
        <taxon>Ixodida</taxon>
        <taxon>Ixodoidea</taxon>
        <taxon>Ixodidae</taxon>
        <taxon>Hyalomminae</taxon>
        <taxon>Hyalomma</taxon>
    </lineage>
</organism>
<dbReference type="Proteomes" id="UP000821845">
    <property type="component" value="Chromosome 4"/>
</dbReference>
<name>A0ACB7SIW9_HYAAI</name>
<dbReference type="EMBL" id="CM023484">
    <property type="protein sequence ID" value="KAH6934017.1"/>
    <property type="molecule type" value="Genomic_DNA"/>
</dbReference>